<dbReference type="GO" id="GO:0043565">
    <property type="term" value="F:sequence-specific DNA binding"/>
    <property type="evidence" value="ECO:0007669"/>
    <property type="project" value="InterPro"/>
</dbReference>
<feature type="transmembrane region" description="Helical" evidence="4">
    <location>
        <begin position="12"/>
        <end position="34"/>
    </location>
</feature>
<dbReference type="PROSITE" id="PS00041">
    <property type="entry name" value="HTH_ARAC_FAMILY_1"/>
    <property type="match status" value="1"/>
</dbReference>
<dbReference type="SMART" id="SM00342">
    <property type="entry name" value="HTH_ARAC"/>
    <property type="match status" value="1"/>
</dbReference>
<keyword evidence="4" id="KW-1133">Transmembrane helix</keyword>
<dbReference type="PANTHER" id="PTHR43280:SF2">
    <property type="entry name" value="HTH-TYPE TRANSCRIPTIONAL REGULATOR EXSA"/>
    <property type="match status" value="1"/>
</dbReference>
<keyword evidence="4" id="KW-0472">Membrane</keyword>
<dbReference type="InterPro" id="IPR009057">
    <property type="entry name" value="Homeodomain-like_sf"/>
</dbReference>
<gene>
    <name evidence="6" type="ORF">E6C55_12940</name>
</gene>
<dbReference type="InterPro" id="IPR018060">
    <property type="entry name" value="HTH_AraC"/>
</dbReference>
<evidence type="ECO:0000313" key="6">
    <source>
        <dbReference type="EMBL" id="THF79115.1"/>
    </source>
</evidence>
<dbReference type="Gene3D" id="1.10.10.60">
    <property type="entry name" value="Homeodomain-like"/>
    <property type="match status" value="2"/>
</dbReference>
<dbReference type="RefSeq" id="WP_136370221.1">
    <property type="nucleotide sequence ID" value="NZ_SSOB01000014.1"/>
</dbReference>
<dbReference type="PROSITE" id="PS01124">
    <property type="entry name" value="HTH_ARAC_FAMILY_2"/>
    <property type="match status" value="1"/>
</dbReference>
<evidence type="ECO:0000256" key="2">
    <source>
        <dbReference type="ARBA" id="ARBA00023125"/>
    </source>
</evidence>
<evidence type="ECO:0000256" key="3">
    <source>
        <dbReference type="ARBA" id="ARBA00023163"/>
    </source>
</evidence>
<keyword evidence="7" id="KW-1185">Reference proteome</keyword>
<accession>A0A4S4C0V3</accession>
<evidence type="ECO:0000313" key="7">
    <source>
        <dbReference type="Proteomes" id="UP000310636"/>
    </source>
</evidence>
<evidence type="ECO:0000259" key="5">
    <source>
        <dbReference type="PROSITE" id="PS01124"/>
    </source>
</evidence>
<dbReference type="OrthoDB" id="2503690at2"/>
<dbReference type="Proteomes" id="UP000310636">
    <property type="component" value="Unassembled WGS sequence"/>
</dbReference>
<keyword evidence="1" id="KW-0805">Transcription regulation</keyword>
<name>A0A4S4C0V3_9BACL</name>
<evidence type="ECO:0000256" key="1">
    <source>
        <dbReference type="ARBA" id="ARBA00023015"/>
    </source>
</evidence>
<keyword evidence="2" id="KW-0238">DNA-binding</keyword>
<comment type="caution">
    <text evidence="6">The sequence shown here is derived from an EMBL/GenBank/DDBJ whole genome shotgun (WGS) entry which is preliminary data.</text>
</comment>
<proteinExistence type="predicted"/>
<dbReference type="PANTHER" id="PTHR43280">
    <property type="entry name" value="ARAC-FAMILY TRANSCRIPTIONAL REGULATOR"/>
    <property type="match status" value="1"/>
</dbReference>
<keyword evidence="4" id="KW-0812">Transmembrane</keyword>
<dbReference type="GO" id="GO:0003700">
    <property type="term" value="F:DNA-binding transcription factor activity"/>
    <property type="evidence" value="ECO:0007669"/>
    <property type="project" value="InterPro"/>
</dbReference>
<feature type="domain" description="HTH araC/xylS-type" evidence="5">
    <location>
        <begin position="652"/>
        <end position="751"/>
    </location>
</feature>
<protein>
    <submittedName>
        <fullName evidence="6">AraC family transcriptional regulator</fullName>
    </submittedName>
</protein>
<dbReference type="Pfam" id="PF12833">
    <property type="entry name" value="HTH_18"/>
    <property type="match status" value="1"/>
</dbReference>
<sequence>MFTIVRSKKKGAILSHVNIFLSFLLIVLAANIALTTSMYVTAERHSVNLAQSSTVEELSQISYSTNFMFEAAKLTLLQLYSNPAALKLMNYDELGQLETSALLRQVGVDNVMMPFVNSIYIYNKQAQKMYFDGKAFPVATFPDQDMVTRLQEPVGLRNLQPIPRSIPSPDHYMNALDESIPSDNVYSFVLFDGSSNMIDNAIILNVSQEWLADTIEAMDPRTGKETVIVDSGGTITLGNERYRYLDDLSGNSAVQDVLRQSEDTGYAVAALGGEKFLVTYVSSPMLDWKYIRFTPYEAVSGKLKQLLLTTLVIFALVTVLSVVAVLFNSRTVYGRFSRKISEMEKKYDKEKHAGYEKKQQFLRMLTARTMEDSVLVKRFARYGIGFELNRSFMTVVLKIDRYDEFCGKYAPEDRVLLSYGLINIIGELSVTRFTHEAVDLGGGFIGILFNPDRSDYEEITVKMEGLIKEIQDKSAHYLGLSLSAALGDLLDEIADVPGSIEQCKEALQYKLYHGPRAVLYVSVVKELKKRDYPFPERSVAELFEYLLAGSDDSVRTCCRSIIEGTRGYSVASLQTTVLRLAIEMQDFVRKYELPTDGFDYNRFIAIANRIAAYETVDEIALDVQEQCASIAAYLSSSRETVRKYERYSGILDNVQQFLEREYANANLSPELIADQLGISAKYLRSLYKKASGESLGETINRYRIDRSKRLLEHPEISVQEAALRSGFTNINYFYTLFKKYNGSTPNEFRNLRLADSK</sequence>
<feature type="transmembrane region" description="Helical" evidence="4">
    <location>
        <begin position="306"/>
        <end position="329"/>
    </location>
</feature>
<dbReference type="SUPFAM" id="SSF46689">
    <property type="entry name" value="Homeodomain-like"/>
    <property type="match status" value="1"/>
</dbReference>
<dbReference type="InterPro" id="IPR018062">
    <property type="entry name" value="HTH_AraC-typ_CS"/>
</dbReference>
<organism evidence="6 7">
    <name type="scientific">Cohnella fermenti</name>
    <dbReference type="NCBI Taxonomy" id="2565925"/>
    <lineage>
        <taxon>Bacteria</taxon>
        <taxon>Bacillati</taxon>
        <taxon>Bacillota</taxon>
        <taxon>Bacilli</taxon>
        <taxon>Bacillales</taxon>
        <taxon>Paenibacillaceae</taxon>
        <taxon>Cohnella</taxon>
    </lineage>
</organism>
<evidence type="ECO:0000256" key="4">
    <source>
        <dbReference type="SAM" id="Phobius"/>
    </source>
</evidence>
<keyword evidence="3" id="KW-0804">Transcription</keyword>
<dbReference type="AlphaFoldDB" id="A0A4S4C0V3"/>
<dbReference type="EMBL" id="SSOB01000014">
    <property type="protein sequence ID" value="THF79115.1"/>
    <property type="molecule type" value="Genomic_DNA"/>
</dbReference>
<reference evidence="6 7" key="1">
    <citation type="submission" date="2019-04" db="EMBL/GenBank/DDBJ databases">
        <title>Cohnella sp. nov. isolated from preserved vegetables.</title>
        <authorList>
            <person name="Lin S.-Y."/>
            <person name="Hung M.-H."/>
            <person name="Young C.-C."/>
        </authorList>
    </citation>
    <scope>NUCLEOTIDE SEQUENCE [LARGE SCALE GENOMIC DNA]</scope>
    <source>
        <strain evidence="6 7">CC-MHH1044</strain>
    </source>
</reference>